<dbReference type="STRING" id="641665.GCA_002104455_00734"/>
<dbReference type="FunFam" id="3.30.70.270:FF:000001">
    <property type="entry name" value="Diguanylate cyclase domain protein"/>
    <property type="match status" value="1"/>
</dbReference>
<proteinExistence type="predicted"/>
<dbReference type="InterPro" id="IPR000160">
    <property type="entry name" value="GGDEF_dom"/>
</dbReference>
<dbReference type="InterPro" id="IPR050469">
    <property type="entry name" value="Diguanylate_Cyclase"/>
</dbReference>
<sequence>MLKLLIFLPLLLPTWVHAQVLADIATPMQWQLSPIFLGSGLMLVLLCFASAHALRSKSMAILALFFFFKCLAVLVIGGESLFAIFTPSVALLKSEAVLLNHISIIIFFVFTMSCFALPKNSKGAVQLLLFLALCLLLLIPSSYFFDFTAQWLVIQLPTSISLLVLLYISKQMPAKYARMATIFTLTLVFQLLFNILAYIHYFGEFSVEARFKVDVFAFWLMSVMIAYLIARKYHCQRLDEHQAQQNMLQNLQASEAAQQALLKLQQASHEQLEIRVQERTLELNIALQELAEVNQVLAEKNTLDELSGLYNRRYYEQKILAEFRRSRRNLTPLSMVLIDIDHFKAVNDNFGHLAGDACIVAVADKIKSLLRRSSDVGCRYGGEEFCLILAETDAKGALSLAQEVCQNIRQQQVHHNDQVIHLTVSCGVITYQQEPNVSPQVMFECVDKALYQAKQAGRDQVQVGLLSAV</sequence>
<dbReference type="PANTHER" id="PTHR45138:SF9">
    <property type="entry name" value="DIGUANYLATE CYCLASE DGCM-RELATED"/>
    <property type="match status" value="1"/>
</dbReference>
<dbReference type="EC" id="2.7.7.65" evidence="2"/>
<dbReference type="CDD" id="cd01949">
    <property type="entry name" value="GGDEF"/>
    <property type="match status" value="1"/>
</dbReference>
<name>A0A1H7P9F9_9GAMM</name>
<keyword evidence="7" id="KW-1185">Reference proteome</keyword>
<dbReference type="GO" id="GO:0043709">
    <property type="term" value="P:cell adhesion involved in single-species biofilm formation"/>
    <property type="evidence" value="ECO:0007669"/>
    <property type="project" value="TreeGrafter"/>
</dbReference>
<keyword evidence="4" id="KW-1133">Transmembrane helix</keyword>
<dbReference type="NCBIfam" id="TIGR00254">
    <property type="entry name" value="GGDEF"/>
    <property type="match status" value="1"/>
</dbReference>
<evidence type="ECO:0000313" key="7">
    <source>
        <dbReference type="Proteomes" id="UP000199297"/>
    </source>
</evidence>
<organism evidence="6 7">
    <name type="scientific">Colwellia chukchiensis</name>
    <dbReference type="NCBI Taxonomy" id="641665"/>
    <lineage>
        <taxon>Bacteria</taxon>
        <taxon>Pseudomonadati</taxon>
        <taxon>Pseudomonadota</taxon>
        <taxon>Gammaproteobacteria</taxon>
        <taxon>Alteromonadales</taxon>
        <taxon>Colwelliaceae</taxon>
        <taxon>Colwellia</taxon>
    </lineage>
</organism>
<comment type="catalytic activity">
    <reaction evidence="3">
        <text>2 GTP = 3',3'-c-di-GMP + 2 diphosphate</text>
        <dbReference type="Rhea" id="RHEA:24898"/>
        <dbReference type="ChEBI" id="CHEBI:33019"/>
        <dbReference type="ChEBI" id="CHEBI:37565"/>
        <dbReference type="ChEBI" id="CHEBI:58805"/>
        <dbReference type="EC" id="2.7.7.65"/>
    </reaction>
</comment>
<evidence type="ECO:0000259" key="5">
    <source>
        <dbReference type="PROSITE" id="PS50887"/>
    </source>
</evidence>
<dbReference type="PROSITE" id="PS50887">
    <property type="entry name" value="GGDEF"/>
    <property type="match status" value="1"/>
</dbReference>
<feature type="transmembrane region" description="Helical" evidence="4">
    <location>
        <begin position="124"/>
        <end position="145"/>
    </location>
</feature>
<feature type="transmembrane region" description="Helical" evidence="4">
    <location>
        <begin position="151"/>
        <end position="168"/>
    </location>
</feature>
<evidence type="ECO:0000313" key="6">
    <source>
        <dbReference type="EMBL" id="SEL32084.1"/>
    </source>
</evidence>
<feature type="transmembrane region" description="Helical" evidence="4">
    <location>
        <begin position="34"/>
        <end position="54"/>
    </location>
</feature>
<feature type="domain" description="GGDEF" evidence="5">
    <location>
        <begin position="331"/>
        <end position="466"/>
    </location>
</feature>
<dbReference type="AlphaFoldDB" id="A0A1H7P9F9"/>
<evidence type="ECO:0000256" key="2">
    <source>
        <dbReference type="ARBA" id="ARBA00012528"/>
    </source>
</evidence>
<keyword evidence="4" id="KW-0812">Transmembrane</keyword>
<feature type="transmembrane region" description="Helical" evidence="4">
    <location>
        <begin position="97"/>
        <end position="117"/>
    </location>
</feature>
<dbReference type="RefSeq" id="WP_233143982.1">
    <property type="nucleotide sequence ID" value="NZ_FOBI01000009.1"/>
</dbReference>
<dbReference type="GO" id="GO:0052621">
    <property type="term" value="F:diguanylate cyclase activity"/>
    <property type="evidence" value="ECO:0007669"/>
    <property type="project" value="UniProtKB-EC"/>
</dbReference>
<keyword evidence="4" id="KW-0472">Membrane</keyword>
<comment type="cofactor">
    <cofactor evidence="1">
        <name>Mg(2+)</name>
        <dbReference type="ChEBI" id="CHEBI:18420"/>
    </cofactor>
</comment>
<feature type="transmembrane region" description="Helical" evidence="4">
    <location>
        <begin position="61"/>
        <end position="85"/>
    </location>
</feature>
<dbReference type="GO" id="GO:0005886">
    <property type="term" value="C:plasma membrane"/>
    <property type="evidence" value="ECO:0007669"/>
    <property type="project" value="TreeGrafter"/>
</dbReference>
<evidence type="ECO:0000256" key="4">
    <source>
        <dbReference type="SAM" id="Phobius"/>
    </source>
</evidence>
<accession>A0A1H7P9F9</accession>
<dbReference type="Gene3D" id="3.30.70.270">
    <property type="match status" value="1"/>
</dbReference>
<dbReference type="InterPro" id="IPR043128">
    <property type="entry name" value="Rev_trsase/Diguanyl_cyclase"/>
</dbReference>
<dbReference type="Proteomes" id="UP000199297">
    <property type="component" value="Unassembled WGS sequence"/>
</dbReference>
<gene>
    <name evidence="6" type="ORF">SAMN05216262_10935</name>
</gene>
<dbReference type="SMART" id="SM00267">
    <property type="entry name" value="GGDEF"/>
    <property type="match status" value="1"/>
</dbReference>
<reference evidence="7" key="1">
    <citation type="submission" date="2016-10" db="EMBL/GenBank/DDBJ databases">
        <authorList>
            <person name="Varghese N."/>
            <person name="Submissions S."/>
        </authorList>
    </citation>
    <scope>NUCLEOTIDE SEQUENCE [LARGE SCALE GENOMIC DNA]</scope>
    <source>
        <strain evidence="7">CGMCC 1.9127</strain>
    </source>
</reference>
<dbReference type="SUPFAM" id="SSF55073">
    <property type="entry name" value="Nucleotide cyclase"/>
    <property type="match status" value="1"/>
</dbReference>
<dbReference type="InterPro" id="IPR029787">
    <property type="entry name" value="Nucleotide_cyclase"/>
</dbReference>
<evidence type="ECO:0000256" key="1">
    <source>
        <dbReference type="ARBA" id="ARBA00001946"/>
    </source>
</evidence>
<evidence type="ECO:0000256" key="3">
    <source>
        <dbReference type="ARBA" id="ARBA00034247"/>
    </source>
</evidence>
<dbReference type="EMBL" id="FOBI01000009">
    <property type="protein sequence ID" value="SEL32084.1"/>
    <property type="molecule type" value="Genomic_DNA"/>
</dbReference>
<protein>
    <recommendedName>
        <fullName evidence="2">diguanylate cyclase</fullName>
        <ecNumber evidence="2">2.7.7.65</ecNumber>
    </recommendedName>
</protein>
<feature type="transmembrane region" description="Helical" evidence="4">
    <location>
        <begin position="213"/>
        <end position="230"/>
    </location>
</feature>
<dbReference type="Pfam" id="PF00990">
    <property type="entry name" value="GGDEF"/>
    <property type="match status" value="1"/>
</dbReference>
<dbReference type="GO" id="GO:1902201">
    <property type="term" value="P:negative regulation of bacterial-type flagellum-dependent cell motility"/>
    <property type="evidence" value="ECO:0007669"/>
    <property type="project" value="TreeGrafter"/>
</dbReference>
<dbReference type="PANTHER" id="PTHR45138">
    <property type="entry name" value="REGULATORY COMPONENTS OF SENSORY TRANSDUCTION SYSTEM"/>
    <property type="match status" value="1"/>
</dbReference>
<feature type="transmembrane region" description="Helical" evidence="4">
    <location>
        <begin position="180"/>
        <end position="201"/>
    </location>
</feature>